<evidence type="ECO:0000259" key="2">
    <source>
        <dbReference type="Pfam" id="PF25101"/>
    </source>
</evidence>
<dbReference type="AlphaFoldDB" id="A0A368FNL8"/>
<evidence type="ECO:0000313" key="4">
    <source>
        <dbReference type="Proteomes" id="UP000252519"/>
    </source>
</evidence>
<gene>
    <name evidence="3" type="ORF">ANCCAN_20344</name>
</gene>
<organism evidence="3 4">
    <name type="scientific">Ancylostoma caninum</name>
    <name type="common">Dog hookworm</name>
    <dbReference type="NCBI Taxonomy" id="29170"/>
    <lineage>
        <taxon>Eukaryota</taxon>
        <taxon>Metazoa</taxon>
        <taxon>Ecdysozoa</taxon>
        <taxon>Nematoda</taxon>
        <taxon>Chromadorea</taxon>
        <taxon>Rhabditida</taxon>
        <taxon>Rhabditina</taxon>
        <taxon>Rhabditomorpha</taxon>
        <taxon>Strongyloidea</taxon>
        <taxon>Ancylostomatidae</taxon>
        <taxon>Ancylostomatinae</taxon>
        <taxon>Ancylostoma</taxon>
    </lineage>
</organism>
<feature type="coiled-coil region" evidence="1">
    <location>
        <begin position="250"/>
        <end position="307"/>
    </location>
</feature>
<comment type="caution">
    <text evidence="3">The sequence shown here is derived from an EMBL/GenBank/DDBJ whole genome shotgun (WGS) entry which is preliminary data.</text>
</comment>
<reference evidence="3 4" key="1">
    <citation type="submission" date="2014-10" db="EMBL/GenBank/DDBJ databases">
        <title>Draft genome of the hookworm Ancylostoma caninum.</title>
        <authorList>
            <person name="Mitreva M."/>
        </authorList>
    </citation>
    <scope>NUCLEOTIDE SEQUENCE [LARGE SCALE GENOMIC DNA]</scope>
    <source>
        <strain evidence="3 4">Baltimore</strain>
    </source>
</reference>
<dbReference type="OrthoDB" id="114660at2759"/>
<dbReference type="Pfam" id="PF25101">
    <property type="entry name" value="Spectrin_7"/>
    <property type="match status" value="1"/>
</dbReference>
<evidence type="ECO:0000256" key="1">
    <source>
        <dbReference type="SAM" id="Coils"/>
    </source>
</evidence>
<dbReference type="InterPro" id="IPR058157">
    <property type="entry name" value="Spectrin_met"/>
</dbReference>
<evidence type="ECO:0000313" key="3">
    <source>
        <dbReference type="EMBL" id="RCN33821.1"/>
    </source>
</evidence>
<accession>A0A368FNL8</accession>
<protein>
    <recommendedName>
        <fullName evidence="2">Spectrin repeats metazoan domain-containing protein</fullName>
    </recommendedName>
</protein>
<keyword evidence="1" id="KW-0175">Coiled coil</keyword>
<dbReference type="EMBL" id="JOJR01000863">
    <property type="protein sequence ID" value="RCN33821.1"/>
    <property type="molecule type" value="Genomic_DNA"/>
</dbReference>
<dbReference type="STRING" id="29170.A0A368FNL8"/>
<dbReference type="Proteomes" id="UP000252519">
    <property type="component" value="Unassembled WGS sequence"/>
</dbReference>
<keyword evidence="4" id="KW-1185">Reference proteome</keyword>
<sequence length="352" mass="41487">MRVVPFLATHADMGGTLNEAVDFLESHKLFVEEVVNRDASVVSAMGKRSEMSKVEQTAMREFEINYEKLKDVLEHRVRIGNNFVQVHKFAKDLESSFDALTSLLDTNRDFTNERVAGQVDNVFHMIEETMRQEKHDVERFVNAAEAVAKGDETLDVSRSVQEAKNLIIDHDHRFTYVKYKWDEWQRNKEELRKKVTTIEEIEMWQEDTWEIIKLLENTTVKTKQVWNTGTQLQFKAKLPIQESEGLHRRVKELGQTIDQQTAKLEEARKYRENEEYNRRVDEVMRKQEEIKDRYKKLEKKVETIYESFAQQEVEEKIRAPQILTTLKDAQVDEGSRFEFVARIEGEPEPKIS</sequence>
<proteinExistence type="predicted"/>
<feature type="domain" description="Spectrin repeats metazoan" evidence="2">
    <location>
        <begin position="88"/>
        <end position="187"/>
    </location>
</feature>
<name>A0A368FNL8_ANCCA</name>